<dbReference type="Gene3D" id="3.40.800.20">
    <property type="entry name" value="Histone deacetylase domain"/>
    <property type="match status" value="1"/>
</dbReference>
<dbReference type="PANTHER" id="PTHR10625:SF17">
    <property type="entry name" value="HISTONE DEACETYLASE 8"/>
    <property type="match status" value="1"/>
</dbReference>
<dbReference type="GO" id="GO:0016787">
    <property type="term" value="F:hydrolase activity"/>
    <property type="evidence" value="ECO:0007669"/>
    <property type="project" value="UniProtKB-KW"/>
</dbReference>
<reference evidence="9" key="1">
    <citation type="submission" date="2017-04" db="EMBL/GenBank/DDBJ databases">
        <authorList>
            <person name="Varghese N."/>
            <person name="Submissions S."/>
        </authorList>
    </citation>
    <scope>NUCLEOTIDE SEQUENCE [LARGE SCALE GENOMIC DNA]</scope>
    <source>
        <strain evidence="9">Ballard 720</strain>
    </source>
</reference>
<dbReference type="InterPro" id="IPR023801">
    <property type="entry name" value="His_deacetylse_dom"/>
</dbReference>
<comment type="similarity">
    <text evidence="2">Belongs to the histone deacetylase family.</text>
</comment>
<dbReference type="GeneID" id="95553247"/>
<sequence length="362" mass="39812">MKTYFHPEQLLHHPRSYLSRGQMRTPQEVPERATQLVAAAKSLRFDVLEPTDRGIAPIAAVHDMNYLRFLEEAHRDWKKMPDDWGDEVMSNVYVREPNPLRGVLAQAARYLADGSCPVGENTWRAAYWSAQSALAAAADIHEGARESWALCRPPGHHARRDAAGGFCYLNNAAIAAQALRSRFERVAILDTDMHHGQGVQEIFYGRADVLYVSIHGDPTNFYPVVAGYEEETGRDAGQGFNVNLPMPHGSSEAVFFERVDAALRVLNRFRPDALVLALGFDIYREDPQSKVAVTTEGFARLGLTVGALCLPTVIVQEGGYHIDSLAANAEAFFSGFDGGRKTDDDAEGGQQPGGASRNSVRA</sequence>
<dbReference type="CDD" id="cd10001">
    <property type="entry name" value="HDAC_classII_APAH"/>
    <property type="match status" value="1"/>
</dbReference>
<dbReference type="GO" id="GO:0040029">
    <property type="term" value="P:epigenetic regulation of gene expression"/>
    <property type="evidence" value="ECO:0007669"/>
    <property type="project" value="TreeGrafter"/>
</dbReference>
<name>A0A1X7G3T9_TRICW</name>
<keyword evidence="3" id="KW-0479">Metal-binding</keyword>
<dbReference type="InterPro" id="IPR023696">
    <property type="entry name" value="Ureohydrolase_dom_sf"/>
</dbReference>
<dbReference type="GO" id="GO:0046872">
    <property type="term" value="F:metal ion binding"/>
    <property type="evidence" value="ECO:0007669"/>
    <property type="project" value="UniProtKB-KW"/>
</dbReference>
<organism evidence="8 9">
    <name type="scientific">Trinickia caryophylli</name>
    <name type="common">Paraburkholderia caryophylli</name>
    <dbReference type="NCBI Taxonomy" id="28094"/>
    <lineage>
        <taxon>Bacteria</taxon>
        <taxon>Pseudomonadati</taxon>
        <taxon>Pseudomonadota</taxon>
        <taxon>Betaproteobacteria</taxon>
        <taxon>Burkholderiales</taxon>
        <taxon>Burkholderiaceae</taxon>
        <taxon>Trinickia</taxon>
    </lineage>
</organism>
<feature type="region of interest" description="Disordered" evidence="6">
    <location>
        <begin position="340"/>
        <end position="362"/>
    </location>
</feature>
<dbReference type="InterPro" id="IPR037138">
    <property type="entry name" value="His_deacetylse_dom_sf"/>
</dbReference>
<protein>
    <submittedName>
        <fullName evidence="8">Acetoin utilization deacetylase AcuC</fullName>
    </submittedName>
</protein>
<dbReference type="Proteomes" id="UP000192911">
    <property type="component" value="Unassembled WGS sequence"/>
</dbReference>
<accession>A0A1X7G3T9</accession>
<dbReference type="InterPro" id="IPR000286">
    <property type="entry name" value="HDACs"/>
</dbReference>
<evidence type="ECO:0000256" key="6">
    <source>
        <dbReference type="SAM" id="MobiDB-lite"/>
    </source>
</evidence>
<dbReference type="EMBL" id="FXAH01000013">
    <property type="protein sequence ID" value="SMF63543.1"/>
    <property type="molecule type" value="Genomic_DNA"/>
</dbReference>
<proteinExistence type="inferred from homology"/>
<dbReference type="SUPFAM" id="SSF52768">
    <property type="entry name" value="Arginase/deacetylase"/>
    <property type="match status" value="1"/>
</dbReference>
<gene>
    <name evidence="8" type="ORF">SAMN06295900_113108</name>
</gene>
<feature type="domain" description="Histone deacetylase" evidence="7">
    <location>
        <begin position="30"/>
        <end position="334"/>
    </location>
</feature>
<dbReference type="PANTHER" id="PTHR10625">
    <property type="entry name" value="HISTONE DEACETYLASE HDAC1-RELATED"/>
    <property type="match status" value="1"/>
</dbReference>
<evidence type="ECO:0000313" key="8">
    <source>
        <dbReference type="EMBL" id="SMF63543.1"/>
    </source>
</evidence>
<evidence type="ECO:0000256" key="5">
    <source>
        <dbReference type="ARBA" id="ARBA00022833"/>
    </source>
</evidence>
<evidence type="ECO:0000259" key="7">
    <source>
        <dbReference type="Pfam" id="PF00850"/>
    </source>
</evidence>
<dbReference type="AlphaFoldDB" id="A0A1X7G3T9"/>
<evidence type="ECO:0000256" key="3">
    <source>
        <dbReference type="ARBA" id="ARBA00022723"/>
    </source>
</evidence>
<evidence type="ECO:0000313" key="9">
    <source>
        <dbReference type="Proteomes" id="UP000192911"/>
    </source>
</evidence>
<keyword evidence="5" id="KW-0862">Zinc</keyword>
<keyword evidence="9" id="KW-1185">Reference proteome</keyword>
<evidence type="ECO:0000256" key="4">
    <source>
        <dbReference type="ARBA" id="ARBA00022801"/>
    </source>
</evidence>
<evidence type="ECO:0000256" key="1">
    <source>
        <dbReference type="ARBA" id="ARBA00001947"/>
    </source>
</evidence>
<keyword evidence="4" id="KW-0378">Hydrolase</keyword>
<evidence type="ECO:0000256" key="2">
    <source>
        <dbReference type="ARBA" id="ARBA00005947"/>
    </source>
</evidence>
<dbReference type="RefSeq" id="WP_233211814.1">
    <property type="nucleotide sequence ID" value="NZ_BSQD01000007.1"/>
</dbReference>
<comment type="cofactor">
    <cofactor evidence="1">
        <name>Zn(2+)</name>
        <dbReference type="ChEBI" id="CHEBI:29105"/>
    </cofactor>
</comment>
<dbReference type="GO" id="GO:0004407">
    <property type="term" value="F:histone deacetylase activity"/>
    <property type="evidence" value="ECO:0007669"/>
    <property type="project" value="TreeGrafter"/>
</dbReference>
<dbReference type="Pfam" id="PF00850">
    <property type="entry name" value="Hist_deacetyl"/>
    <property type="match status" value="1"/>
</dbReference>
<dbReference type="STRING" id="28094.SAMN06295900_113108"/>
<dbReference type="PRINTS" id="PR01270">
    <property type="entry name" value="HDASUPER"/>
</dbReference>